<sequence length="70" mass="8010">MSNQNNPGLKCPQCDFNIKFTMESLLQLRAIECPSCGLTMDMNVPKGMKEHIQEIVLAEKMVHEAKNFQR</sequence>
<dbReference type="Proteomes" id="UP001185092">
    <property type="component" value="Unassembled WGS sequence"/>
</dbReference>
<evidence type="ECO:0000313" key="2">
    <source>
        <dbReference type="Proteomes" id="UP001185092"/>
    </source>
</evidence>
<evidence type="ECO:0000313" key="1">
    <source>
        <dbReference type="EMBL" id="MDR6237136.1"/>
    </source>
</evidence>
<proteinExistence type="predicted"/>
<gene>
    <name evidence="1" type="ORF">HNQ88_000112</name>
</gene>
<comment type="caution">
    <text evidence="1">The sequence shown here is derived from an EMBL/GenBank/DDBJ whole genome shotgun (WGS) entry which is preliminary data.</text>
</comment>
<keyword evidence="2" id="KW-1185">Reference proteome</keyword>
<reference evidence="1" key="1">
    <citation type="submission" date="2023-07" db="EMBL/GenBank/DDBJ databases">
        <title>Genomic Encyclopedia of Type Strains, Phase IV (KMG-IV): sequencing the most valuable type-strain genomes for metagenomic binning, comparative biology and taxonomic classification.</title>
        <authorList>
            <person name="Goeker M."/>
        </authorList>
    </citation>
    <scope>NUCLEOTIDE SEQUENCE</scope>
    <source>
        <strain evidence="1">DSM 26174</strain>
    </source>
</reference>
<dbReference type="RefSeq" id="WP_309936576.1">
    <property type="nucleotide sequence ID" value="NZ_AP025305.1"/>
</dbReference>
<protein>
    <submittedName>
        <fullName evidence="1">Zn ribbon nucleic-acid-binding protein</fullName>
    </submittedName>
</protein>
<dbReference type="EMBL" id="JAVDQD010000001">
    <property type="protein sequence ID" value="MDR6237136.1"/>
    <property type="molecule type" value="Genomic_DNA"/>
</dbReference>
<organism evidence="1 2">
    <name type="scientific">Aureibacter tunicatorum</name>
    <dbReference type="NCBI Taxonomy" id="866807"/>
    <lineage>
        <taxon>Bacteria</taxon>
        <taxon>Pseudomonadati</taxon>
        <taxon>Bacteroidota</taxon>
        <taxon>Cytophagia</taxon>
        <taxon>Cytophagales</taxon>
        <taxon>Persicobacteraceae</taxon>
        <taxon>Aureibacter</taxon>
    </lineage>
</organism>
<accession>A0AAE3XJX1</accession>
<name>A0AAE3XJX1_9BACT</name>
<dbReference type="AlphaFoldDB" id="A0AAE3XJX1"/>